<feature type="domain" description="Myb-like" evidence="8">
    <location>
        <begin position="37"/>
        <end position="88"/>
    </location>
</feature>
<dbReference type="InterPro" id="IPR017930">
    <property type="entry name" value="Myb_dom"/>
</dbReference>
<dbReference type="PROSITE" id="PS50090">
    <property type="entry name" value="MYB_LIKE"/>
    <property type="match status" value="2"/>
</dbReference>
<feature type="domain" description="HTH myb-type" evidence="9">
    <location>
        <begin position="37"/>
        <end position="88"/>
    </location>
</feature>
<dbReference type="GO" id="GO:0000981">
    <property type="term" value="F:DNA-binding transcription factor activity, RNA polymerase II-specific"/>
    <property type="evidence" value="ECO:0007669"/>
    <property type="project" value="TreeGrafter"/>
</dbReference>
<keyword evidence="6" id="KW-0539">Nucleus</keyword>
<feature type="domain" description="Myb-like" evidence="8">
    <location>
        <begin position="89"/>
        <end position="139"/>
    </location>
</feature>
<dbReference type="SMART" id="SM00717">
    <property type="entry name" value="SANT"/>
    <property type="match status" value="2"/>
</dbReference>
<evidence type="ECO:0000313" key="11">
    <source>
        <dbReference type="Proteomes" id="UP000604825"/>
    </source>
</evidence>
<dbReference type="SUPFAM" id="SSF46689">
    <property type="entry name" value="Homeodomain-like"/>
    <property type="match status" value="1"/>
</dbReference>
<dbReference type="FunFam" id="1.10.10.60:FF:000060">
    <property type="entry name" value="MYB transcription factor"/>
    <property type="match status" value="1"/>
</dbReference>
<evidence type="ECO:0000313" key="10">
    <source>
        <dbReference type="EMBL" id="CAD6231964.1"/>
    </source>
</evidence>
<dbReference type="EMBL" id="CAJGYO010000005">
    <property type="protein sequence ID" value="CAD6231964.1"/>
    <property type="molecule type" value="Genomic_DNA"/>
</dbReference>
<evidence type="ECO:0000256" key="7">
    <source>
        <dbReference type="SAM" id="MobiDB-lite"/>
    </source>
</evidence>
<sequence>MAQEMACFFGPAPPVAAALSPFHEGQAGSHGHSSSRTAGHTRGHWRPAEDAKLKDLVAQYGPQNWNLIANKLHGRSGKSCRLRWFNQLDPRLNRRPFSEVEEERLLAAHRAYGNKWALIARLFPGRTDNAVKNHWHVLMARKQRERSGSGAPRRRKPSSSSSAVATRHHVSSPMPFRAGIHPEAATRARAYSDGESEESVSTSSTDLSLGSVCGAVPCFHHQSSYDAGTTCLLGSSPLLHCMLCSVPSPARHRATASDDGCGKLALPFFDFLGVGAT</sequence>
<evidence type="ECO:0000256" key="6">
    <source>
        <dbReference type="ARBA" id="ARBA00023242"/>
    </source>
</evidence>
<evidence type="ECO:0000259" key="9">
    <source>
        <dbReference type="PROSITE" id="PS51294"/>
    </source>
</evidence>
<dbReference type="InterPro" id="IPR050560">
    <property type="entry name" value="MYB_TF"/>
</dbReference>
<dbReference type="PROSITE" id="PS51294">
    <property type="entry name" value="HTH_MYB"/>
    <property type="match status" value="2"/>
</dbReference>
<keyword evidence="2" id="KW-0677">Repeat</keyword>
<keyword evidence="5" id="KW-0804">Transcription</keyword>
<evidence type="ECO:0000256" key="5">
    <source>
        <dbReference type="ARBA" id="ARBA00023163"/>
    </source>
</evidence>
<protein>
    <submittedName>
        <fullName evidence="10">Uncharacterized protein</fullName>
    </submittedName>
</protein>
<comment type="subcellular location">
    <subcellularLocation>
        <location evidence="1">Nucleus</location>
    </subcellularLocation>
</comment>
<gene>
    <name evidence="10" type="ORF">NCGR_LOCUS21788</name>
</gene>
<dbReference type="PANTHER" id="PTHR45614:SF259">
    <property type="entry name" value="MYB DOMAIN PROTEIN 89-RELATED"/>
    <property type="match status" value="1"/>
</dbReference>
<dbReference type="Gene3D" id="1.10.10.60">
    <property type="entry name" value="Homeodomain-like"/>
    <property type="match status" value="2"/>
</dbReference>
<dbReference type="CDD" id="cd00167">
    <property type="entry name" value="SANT"/>
    <property type="match status" value="2"/>
</dbReference>
<evidence type="ECO:0000259" key="8">
    <source>
        <dbReference type="PROSITE" id="PS50090"/>
    </source>
</evidence>
<dbReference type="AlphaFoldDB" id="A0A811NXI1"/>
<dbReference type="GO" id="GO:0000978">
    <property type="term" value="F:RNA polymerase II cis-regulatory region sequence-specific DNA binding"/>
    <property type="evidence" value="ECO:0007669"/>
    <property type="project" value="TreeGrafter"/>
</dbReference>
<dbReference type="Proteomes" id="UP000604825">
    <property type="component" value="Unassembled WGS sequence"/>
</dbReference>
<accession>A0A811NXI1</accession>
<dbReference type="Pfam" id="PF00249">
    <property type="entry name" value="Myb_DNA-binding"/>
    <property type="match status" value="2"/>
</dbReference>
<evidence type="ECO:0000256" key="3">
    <source>
        <dbReference type="ARBA" id="ARBA00023015"/>
    </source>
</evidence>
<proteinExistence type="predicted"/>
<dbReference type="OrthoDB" id="2143914at2759"/>
<organism evidence="10 11">
    <name type="scientific">Miscanthus lutarioriparius</name>
    <dbReference type="NCBI Taxonomy" id="422564"/>
    <lineage>
        <taxon>Eukaryota</taxon>
        <taxon>Viridiplantae</taxon>
        <taxon>Streptophyta</taxon>
        <taxon>Embryophyta</taxon>
        <taxon>Tracheophyta</taxon>
        <taxon>Spermatophyta</taxon>
        <taxon>Magnoliopsida</taxon>
        <taxon>Liliopsida</taxon>
        <taxon>Poales</taxon>
        <taxon>Poaceae</taxon>
        <taxon>PACMAD clade</taxon>
        <taxon>Panicoideae</taxon>
        <taxon>Andropogonodae</taxon>
        <taxon>Andropogoneae</taxon>
        <taxon>Saccharinae</taxon>
        <taxon>Miscanthus</taxon>
    </lineage>
</organism>
<keyword evidence="3" id="KW-0805">Transcription regulation</keyword>
<feature type="domain" description="HTH myb-type" evidence="9">
    <location>
        <begin position="89"/>
        <end position="143"/>
    </location>
</feature>
<dbReference type="PANTHER" id="PTHR45614">
    <property type="entry name" value="MYB PROTEIN-RELATED"/>
    <property type="match status" value="1"/>
</dbReference>
<evidence type="ECO:0000256" key="1">
    <source>
        <dbReference type="ARBA" id="ARBA00004123"/>
    </source>
</evidence>
<reference evidence="10" key="1">
    <citation type="submission" date="2020-10" db="EMBL/GenBank/DDBJ databases">
        <authorList>
            <person name="Han B."/>
            <person name="Lu T."/>
            <person name="Zhao Q."/>
            <person name="Huang X."/>
            <person name="Zhao Y."/>
        </authorList>
    </citation>
    <scope>NUCLEOTIDE SEQUENCE</scope>
</reference>
<keyword evidence="4" id="KW-0238">DNA-binding</keyword>
<name>A0A811NXI1_9POAL</name>
<dbReference type="GO" id="GO:0005634">
    <property type="term" value="C:nucleus"/>
    <property type="evidence" value="ECO:0007669"/>
    <property type="project" value="UniProtKB-SubCell"/>
</dbReference>
<feature type="region of interest" description="Disordered" evidence="7">
    <location>
        <begin position="141"/>
        <end position="207"/>
    </location>
</feature>
<dbReference type="InterPro" id="IPR009057">
    <property type="entry name" value="Homeodomain-like_sf"/>
</dbReference>
<evidence type="ECO:0000256" key="4">
    <source>
        <dbReference type="ARBA" id="ARBA00023125"/>
    </source>
</evidence>
<feature type="region of interest" description="Disordered" evidence="7">
    <location>
        <begin position="22"/>
        <end position="44"/>
    </location>
</feature>
<dbReference type="InterPro" id="IPR001005">
    <property type="entry name" value="SANT/Myb"/>
</dbReference>
<evidence type="ECO:0000256" key="2">
    <source>
        <dbReference type="ARBA" id="ARBA00022737"/>
    </source>
</evidence>
<keyword evidence="11" id="KW-1185">Reference proteome</keyword>
<comment type="caution">
    <text evidence="10">The sequence shown here is derived from an EMBL/GenBank/DDBJ whole genome shotgun (WGS) entry which is preliminary data.</text>
</comment>